<dbReference type="Proteomes" id="UP000887013">
    <property type="component" value="Unassembled WGS sequence"/>
</dbReference>
<protein>
    <submittedName>
        <fullName evidence="1">Uncharacterized protein</fullName>
    </submittedName>
</protein>
<evidence type="ECO:0000313" key="2">
    <source>
        <dbReference type="Proteomes" id="UP000887013"/>
    </source>
</evidence>
<dbReference type="AlphaFoldDB" id="A0A8X6MNH3"/>
<organism evidence="1 2">
    <name type="scientific">Nephila pilipes</name>
    <name type="common">Giant wood spider</name>
    <name type="synonym">Nephila maculata</name>
    <dbReference type="NCBI Taxonomy" id="299642"/>
    <lineage>
        <taxon>Eukaryota</taxon>
        <taxon>Metazoa</taxon>
        <taxon>Ecdysozoa</taxon>
        <taxon>Arthropoda</taxon>
        <taxon>Chelicerata</taxon>
        <taxon>Arachnida</taxon>
        <taxon>Araneae</taxon>
        <taxon>Araneomorphae</taxon>
        <taxon>Entelegynae</taxon>
        <taxon>Araneoidea</taxon>
        <taxon>Nephilidae</taxon>
        <taxon>Nephila</taxon>
    </lineage>
</organism>
<proteinExistence type="predicted"/>
<name>A0A8X6MNH3_NEPPI</name>
<evidence type="ECO:0000313" key="1">
    <source>
        <dbReference type="EMBL" id="GFS69625.1"/>
    </source>
</evidence>
<dbReference type="EMBL" id="BMAW01000572">
    <property type="protein sequence ID" value="GFS69625.1"/>
    <property type="molecule type" value="Genomic_DNA"/>
</dbReference>
<accession>A0A8X6MNH3</accession>
<sequence>MPEINKKRNSLPPRGITYGRTLEPCSYPQGPRPITSVIKEKKSEKKLIALSEENGLLEDHKVLALHNVFSVVNKKLMFLSYKIRNRYLNF</sequence>
<keyword evidence="2" id="KW-1185">Reference proteome</keyword>
<gene>
    <name evidence="1" type="ORF">NPIL_186141</name>
</gene>
<comment type="caution">
    <text evidence="1">The sequence shown here is derived from an EMBL/GenBank/DDBJ whole genome shotgun (WGS) entry which is preliminary data.</text>
</comment>
<reference evidence="1" key="1">
    <citation type="submission" date="2020-08" db="EMBL/GenBank/DDBJ databases">
        <title>Multicomponent nature underlies the extraordinary mechanical properties of spider dragline silk.</title>
        <authorList>
            <person name="Kono N."/>
            <person name="Nakamura H."/>
            <person name="Mori M."/>
            <person name="Yoshida Y."/>
            <person name="Ohtoshi R."/>
            <person name="Malay A.D."/>
            <person name="Moran D.A.P."/>
            <person name="Tomita M."/>
            <person name="Numata K."/>
            <person name="Arakawa K."/>
        </authorList>
    </citation>
    <scope>NUCLEOTIDE SEQUENCE</scope>
</reference>